<gene>
    <name evidence="2" type="ORF">Pdsh_07935</name>
    <name evidence="1" type="ORF">Pyrde_0279</name>
</gene>
<evidence type="ECO:0000313" key="4">
    <source>
        <dbReference type="Proteomes" id="UP000196694"/>
    </source>
</evidence>
<dbReference type="EMBL" id="CP013011">
    <property type="protein sequence ID" value="ALL00329.1"/>
    <property type="molecule type" value="Genomic_DNA"/>
</dbReference>
<dbReference type="Proteomes" id="UP000196694">
    <property type="component" value="Unassembled WGS sequence"/>
</dbReference>
<reference evidence="1 3" key="1">
    <citation type="submission" date="2015-10" db="EMBL/GenBank/DDBJ databases">
        <title>Complete genome sequence of hyperthermophilic archaeon Pyrodictium delaneyi Su06.</title>
        <authorList>
            <person name="Jung J.-H."/>
            <person name="Lin J."/>
            <person name="Holden J.F."/>
            <person name="Park C.-S."/>
        </authorList>
    </citation>
    <scope>NUCLEOTIDE SEQUENCE [LARGE SCALE GENOMIC DNA]</scope>
    <source>
        <strain evidence="1 3">Su06</strain>
    </source>
</reference>
<sequence>MEEAREVFNNLVEKTLEALMLLERITGMSISREKLNRAIYSAVNVILHELSHASIQTVYPELDSIREIDEYLVLCIEEVGARLLEVYVAARIGLPAQSFEEHANELSWFPVFRGRINSRLLEKLYNEMTEAIRRNMFRDFVTGELRDTCRRITMSLGGPRIAGIR</sequence>
<dbReference type="AlphaFoldDB" id="A0A0N7JCU0"/>
<dbReference type="EMBL" id="NCQP01000006">
    <property type="protein sequence ID" value="OWJ54392.1"/>
    <property type="molecule type" value="Genomic_DNA"/>
</dbReference>
<dbReference type="Proteomes" id="UP000058613">
    <property type="component" value="Chromosome"/>
</dbReference>
<dbReference type="GeneID" id="26098603"/>
<evidence type="ECO:0000313" key="1">
    <source>
        <dbReference type="EMBL" id="ALL00329.1"/>
    </source>
</evidence>
<protein>
    <submittedName>
        <fullName evidence="1">Uncharacterized protein</fullName>
    </submittedName>
</protein>
<reference evidence="2 4" key="2">
    <citation type="submission" date="2017-05" db="EMBL/GenBank/DDBJ databases">
        <title>The draft genome of the hyperthermophilic archaeon 'Pyrodictium delaneyi strain Hulk', an iron and nitrate reducer, reveals the capacity for sulfate reduction.</title>
        <authorList>
            <person name="Demey L.M."/>
            <person name="Miller C."/>
            <person name="Manzella M."/>
            <person name="Reguera G."/>
            <person name="Kashefi K."/>
        </authorList>
    </citation>
    <scope>NUCLEOTIDE SEQUENCE [LARGE SCALE GENOMIC DNA]</scope>
    <source>
        <strain evidence="2 4">Hulk</strain>
    </source>
</reference>
<keyword evidence="4" id="KW-1185">Reference proteome</keyword>
<dbReference type="RefSeq" id="WP_055407575.1">
    <property type="nucleotide sequence ID" value="NZ_CP013011.1"/>
</dbReference>
<evidence type="ECO:0000313" key="3">
    <source>
        <dbReference type="Proteomes" id="UP000058613"/>
    </source>
</evidence>
<proteinExistence type="predicted"/>
<accession>A0A0N7JCU0</accession>
<name>A0A0N7JCU0_9CREN</name>
<evidence type="ECO:0000313" key="2">
    <source>
        <dbReference type="EMBL" id="OWJ54392.1"/>
    </source>
</evidence>
<organism evidence="1 3">
    <name type="scientific">Pyrodictium delaneyi</name>
    <dbReference type="NCBI Taxonomy" id="1273541"/>
    <lineage>
        <taxon>Archaea</taxon>
        <taxon>Thermoproteota</taxon>
        <taxon>Thermoprotei</taxon>
        <taxon>Desulfurococcales</taxon>
        <taxon>Pyrodictiaceae</taxon>
        <taxon>Pyrodictium</taxon>
    </lineage>
</organism>
<dbReference type="KEGG" id="pdl:Pyrde_0279"/>